<dbReference type="EMBL" id="PZHR01000003">
    <property type="protein sequence ID" value="PTK60700.1"/>
    <property type="molecule type" value="Genomic_DNA"/>
</dbReference>
<name>A0A2T4SDU0_9STAP</name>
<protein>
    <recommendedName>
        <fullName evidence="1">YpoC-like domain-containing protein</fullName>
    </recommendedName>
</protein>
<dbReference type="Proteomes" id="UP000240400">
    <property type="component" value="Unassembled WGS sequence"/>
</dbReference>
<evidence type="ECO:0000313" key="3">
    <source>
        <dbReference type="EMBL" id="PTK60700.1"/>
    </source>
</evidence>
<reference evidence="2 5" key="3">
    <citation type="submission" date="2021-03" db="EMBL/GenBank/DDBJ databases">
        <title>Staphylococci and Mammaliicocci in bats.</title>
        <authorList>
            <person name="Fountain K."/>
        </authorList>
    </citation>
    <scope>NUCLEOTIDE SEQUENCE [LARGE SCALE GENOMIC DNA]</scope>
    <source>
        <strain evidence="2 5">18_1_E_SW</strain>
    </source>
</reference>
<evidence type="ECO:0000313" key="4">
    <source>
        <dbReference type="Proteomes" id="UP000240400"/>
    </source>
</evidence>
<dbReference type="EMBL" id="JAFNLT010000001">
    <property type="protein sequence ID" value="MBO1225933.1"/>
    <property type="molecule type" value="Genomic_DNA"/>
</dbReference>
<dbReference type="RefSeq" id="WP_107643893.1">
    <property type="nucleotide sequence ID" value="NZ_CABIWM010000008.1"/>
</dbReference>
<dbReference type="InterPro" id="IPR048427">
    <property type="entry name" value="YpoC"/>
</dbReference>
<reference evidence="3" key="2">
    <citation type="submission" date="2018-03" db="EMBL/GenBank/DDBJ databases">
        <authorList>
            <person name="Keele B.F."/>
        </authorList>
    </citation>
    <scope>NUCLEOTIDE SEQUENCE</scope>
    <source>
        <strain evidence="3">SNUC 4337</strain>
    </source>
</reference>
<keyword evidence="5" id="KW-1185">Reference proteome</keyword>
<reference evidence="3 4" key="1">
    <citation type="journal article" date="2016" name="Front. Microbiol.">
        <title>Comprehensive Phylogenetic Analysis of Bovine Non-aureus Staphylococci Species Based on Whole-Genome Sequencing.</title>
        <authorList>
            <person name="Naushad S."/>
            <person name="Barkema H.W."/>
            <person name="Luby C."/>
            <person name="Condas L.A."/>
            <person name="Nobrega D.B."/>
            <person name="Carson D.A."/>
            <person name="De Buck J."/>
        </authorList>
    </citation>
    <scope>NUCLEOTIDE SEQUENCE [LARGE SCALE GENOMIC DNA]</scope>
    <source>
        <strain evidence="3 4">SNUC 4337</strain>
    </source>
</reference>
<dbReference type="OrthoDB" id="2390001at2"/>
<gene>
    <name evidence="3" type="ORF">BUZ61_01070</name>
    <name evidence="2" type="ORF">J3T88_01175</name>
</gene>
<dbReference type="AlphaFoldDB" id="A0A2T4SDU0"/>
<dbReference type="Proteomes" id="UP000664081">
    <property type="component" value="Unassembled WGS sequence"/>
</dbReference>
<dbReference type="Pfam" id="PF21747">
    <property type="entry name" value="YpoC"/>
    <property type="match status" value="1"/>
</dbReference>
<evidence type="ECO:0000313" key="5">
    <source>
        <dbReference type="Proteomes" id="UP000664081"/>
    </source>
</evidence>
<organism evidence="3 4">
    <name type="scientific">Staphylococcus nepalensis</name>
    <dbReference type="NCBI Taxonomy" id="214473"/>
    <lineage>
        <taxon>Bacteria</taxon>
        <taxon>Bacillati</taxon>
        <taxon>Bacillota</taxon>
        <taxon>Bacilli</taxon>
        <taxon>Bacillales</taxon>
        <taxon>Staphylococcaceae</taxon>
        <taxon>Staphylococcus</taxon>
    </lineage>
</organism>
<accession>A0A2T4SDU0</accession>
<evidence type="ECO:0000313" key="2">
    <source>
        <dbReference type="EMBL" id="MBO1225933.1"/>
    </source>
</evidence>
<evidence type="ECO:0000259" key="1">
    <source>
        <dbReference type="Pfam" id="PF21747"/>
    </source>
</evidence>
<sequence length="118" mass="14161">MISKEDFKDMELQIDAFSKQKKLKSPQAKALLDQYFDMIETFFLQINGINTIDFNHLSDYPIVPMNFEERYHYMVARKYHFMGYRQMKTLKSELIKMNASYQIRQKKKGTGQKSHFSE</sequence>
<comment type="caution">
    <text evidence="3">The sequence shown here is derived from an EMBL/GenBank/DDBJ whole genome shotgun (WGS) entry which is preliminary data.</text>
</comment>
<feature type="domain" description="YpoC-like" evidence="1">
    <location>
        <begin position="5"/>
        <end position="106"/>
    </location>
</feature>
<proteinExistence type="predicted"/>